<protein>
    <submittedName>
        <fullName evidence="2">Uncharacterized protein</fullName>
    </submittedName>
</protein>
<evidence type="ECO:0000313" key="3">
    <source>
        <dbReference type="Proteomes" id="UP000756132"/>
    </source>
</evidence>
<name>A0A9Q8URG1_PASFU</name>
<feature type="compositionally biased region" description="Basic residues" evidence="1">
    <location>
        <begin position="81"/>
        <end position="92"/>
    </location>
</feature>
<dbReference type="Proteomes" id="UP000756132">
    <property type="component" value="Chromosome 7"/>
</dbReference>
<feature type="region of interest" description="Disordered" evidence="1">
    <location>
        <begin position="76"/>
        <end position="106"/>
    </location>
</feature>
<reference evidence="2" key="1">
    <citation type="submission" date="2021-12" db="EMBL/GenBank/DDBJ databases">
        <authorList>
            <person name="Zaccaron A."/>
            <person name="Stergiopoulos I."/>
        </authorList>
    </citation>
    <scope>NUCLEOTIDE SEQUENCE</scope>
    <source>
        <strain evidence="2">Race5_Kim</strain>
    </source>
</reference>
<dbReference type="GeneID" id="71990554"/>
<reference evidence="2" key="2">
    <citation type="journal article" date="2022" name="Microb. Genom.">
        <title>A chromosome-scale genome assembly of the tomato pathogen Cladosporium fulvum reveals a compartmentalized genome architecture and the presence of a dispensable chromosome.</title>
        <authorList>
            <person name="Zaccaron A.Z."/>
            <person name="Chen L.H."/>
            <person name="Samaras A."/>
            <person name="Stergiopoulos I."/>
        </authorList>
    </citation>
    <scope>NUCLEOTIDE SEQUENCE</scope>
    <source>
        <strain evidence="2">Race5_Kim</strain>
    </source>
</reference>
<proteinExistence type="predicted"/>
<accession>A0A9Q8URG1</accession>
<dbReference type="AlphaFoldDB" id="A0A9Q8URG1"/>
<gene>
    <name evidence="2" type="ORF">CLAFUR5_10676</name>
</gene>
<evidence type="ECO:0000313" key="2">
    <source>
        <dbReference type="EMBL" id="UJO19677.1"/>
    </source>
</evidence>
<keyword evidence="3" id="KW-1185">Reference proteome</keyword>
<dbReference type="EMBL" id="CP090169">
    <property type="protein sequence ID" value="UJO19677.1"/>
    <property type="molecule type" value="Genomic_DNA"/>
</dbReference>
<organism evidence="2 3">
    <name type="scientific">Passalora fulva</name>
    <name type="common">Tomato leaf mold</name>
    <name type="synonym">Cladosporium fulvum</name>
    <dbReference type="NCBI Taxonomy" id="5499"/>
    <lineage>
        <taxon>Eukaryota</taxon>
        <taxon>Fungi</taxon>
        <taxon>Dikarya</taxon>
        <taxon>Ascomycota</taxon>
        <taxon>Pezizomycotina</taxon>
        <taxon>Dothideomycetes</taxon>
        <taxon>Dothideomycetidae</taxon>
        <taxon>Mycosphaerellales</taxon>
        <taxon>Mycosphaerellaceae</taxon>
        <taxon>Fulvia</taxon>
    </lineage>
</organism>
<sequence length="323" mass="37262">MKEGSTKERQRKRLMFAIHKLSKGLGTREEDRQWRCRVAASLIATYIQELQLHGADATQSFLVKKAARRGKVVLPWATPSRKSRKGQLRQGRRASGPTANQPSKKEKRVLSLFQQALLNKALEGAKKRKRRNKATDYRQREFPEEPVNYAMMLPGYSKRKPAKITQEDNDYLRDLLANRNRQNNQLLDILATHGIFPDINNQDEEVQAAVSAEDYNNPSGRPSMLPYRKKIHDCLTNISKGESREHEYLHEYANERALQLERSIARLRKKERKAKSPREKKNHATARALRSVERRFMMVLAVATGQFLSNDELDGDSLFIPET</sequence>
<evidence type="ECO:0000256" key="1">
    <source>
        <dbReference type="SAM" id="MobiDB-lite"/>
    </source>
</evidence>
<dbReference type="RefSeq" id="XP_047764043.1">
    <property type="nucleotide sequence ID" value="XM_047909824.1"/>
</dbReference>
<dbReference type="KEGG" id="ffu:CLAFUR5_10676"/>